<sequence length="234" mass="27361">MKYTRYNYKKKKPLNYFILFFICGVFVLSLAFGSVISKLLIKDKSNLKRDSNEVNIINKNKKAENGTLNFYLVQTGVFSKVENATENKKKLSELGYESFIIEDEGKQRVIIGIFEEEEATNIVKDIKGKGLDIARILLDIDKSNNESNEIAEIISANIKVFSKLREKEVMSIKTEEIKKWTSELESTKTKGRQNELLEEIKKFTLELPDEIKKEELNKYYEYIYIYHKKLIQNK</sequence>
<feature type="domain" description="SPOR" evidence="1">
    <location>
        <begin position="70"/>
        <end position="127"/>
    </location>
</feature>
<evidence type="ECO:0000313" key="3">
    <source>
        <dbReference type="Proteomes" id="UP000254664"/>
    </source>
</evidence>
<dbReference type="AlphaFoldDB" id="A0A381J9U2"/>
<keyword evidence="2" id="KW-0812">Transmembrane</keyword>
<dbReference type="Proteomes" id="UP000254664">
    <property type="component" value="Unassembled WGS sequence"/>
</dbReference>
<gene>
    <name evidence="2" type="ORF">NCTC9836_02114</name>
</gene>
<keyword evidence="2" id="KW-0472">Membrane</keyword>
<keyword evidence="3" id="KW-1185">Reference proteome</keyword>
<evidence type="ECO:0000313" key="2">
    <source>
        <dbReference type="EMBL" id="SUY47773.1"/>
    </source>
</evidence>
<accession>A0A381J9U2</accession>
<dbReference type="InterPro" id="IPR007730">
    <property type="entry name" value="SPOR-like_dom"/>
</dbReference>
<dbReference type="SUPFAM" id="SSF110997">
    <property type="entry name" value="Sporulation related repeat"/>
    <property type="match status" value="1"/>
</dbReference>
<dbReference type="Pfam" id="PF05036">
    <property type="entry name" value="SPOR"/>
    <property type="match status" value="1"/>
</dbReference>
<protein>
    <submittedName>
        <fullName evidence="2">Transmembrane protein</fullName>
    </submittedName>
</protein>
<dbReference type="Gene3D" id="3.30.70.1070">
    <property type="entry name" value="Sporulation related repeat"/>
    <property type="match status" value="1"/>
</dbReference>
<organism evidence="2 3">
    <name type="scientific">Clostridium putrefaciens</name>
    <dbReference type="NCBI Taxonomy" id="99675"/>
    <lineage>
        <taxon>Bacteria</taxon>
        <taxon>Bacillati</taxon>
        <taxon>Bacillota</taxon>
        <taxon>Clostridia</taxon>
        <taxon>Eubacteriales</taxon>
        <taxon>Clostridiaceae</taxon>
        <taxon>Clostridium</taxon>
    </lineage>
</organism>
<proteinExistence type="predicted"/>
<reference evidence="2 3" key="1">
    <citation type="submission" date="2018-06" db="EMBL/GenBank/DDBJ databases">
        <authorList>
            <consortium name="Pathogen Informatics"/>
            <person name="Doyle S."/>
        </authorList>
    </citation>
    <scope>NUCLEOTIDE SEQUENCE [LARGE SCALE GENOMIC DNA]</scope>
    <source>
        <strain evidence="2 3">NCTC9836</strain>
    </source>
</reference>
<dbReference type="GO" id="GO:0042834">
    <property type="term" value="F:peptidoglycan binding"/>
    <property type="evidence" value="ECO:0007669"/>
    <property type="project" value="InterPro"/>
</dbReference>
<dbReference type="InterPro" id="IPR036680">
    <property type="entry name" value="SPOR-like_sf"/>
</dbReference>
<name>A0A381J9U2_9CLOT</name>
<dbReference type="RefSeq" id="WP_172556321.1">
    <property type="nucleotide sequence ID" value="NZ_UFWZ01000001.1"/>
</dbReference>
<dbReference type="EMBL" id="UFWZ01000001">
    <property type="protein sequence ID" value="SUY47773.1"/>
    <property type="molecule type" value="Genomic_DNA"/>
</dbReference>
<evidence type="ECO:0000259" key="1">
    <source>
        <dbReference type="Pfam" id="PF05036"/>
    </source>
</evidence>